<dbReference type="GO" id="GO:0046872">
    <property type="term" value="F:metal ion binding"/>
    <property type="evidence" value="ECO:0007669"/>
    <property type="project" value="UniProtKB-KW"/>
</dbReference>
<keyword evidence="7" id="KW-1185">Reference proteome</keyword>
<gene>
    <name evidence="6" type="primary">rhaA_1</name>
    <name evidence="6" type="ORF">Rhe02_02050</name>
</gene>
<keyword evidence="2" id="KW-0479">Metal-binding</keyword>
<organism evidence="6 7">
    <name type="scientific">Rhizocola hellebori</name>
    <dbReference type="NCBI Taxonomy" id="1392758"/>
    <lineage>
        <taxon>Bacteria</taxon>
        <taxon>Bacillati</taxon>
        <taxon>Actinomycetota</taxon>
        <taxon>Actinomycetes</taxon>
        <taxon>Micromonosporales</taxon>
        <taxon>Micromonosporaceae</taxon>
        <taxon>Rhizocola</taxon>
    </lineage>
</organism>
<dbReference type="SUPFAM" id="SSF51658">
    <property type="entry name" value="Xylose isomerase-like"/>
    <property type="match status" value="1"/>
</dbReference>
<protein>
    <submittedName>
        <fullName evidence="6">L-rhamnose isomerase</fullName>
    </submittedName>
</protein>
<evidence type="ECO:0000256" key="2">
    <source>
        <dbReference type="ARBA" id="ARBA00022723"/>
    </source>
</evidence>
<keyword evidence="4 6" id="KW-0413">Isomerase</keyword>
<evidence type="ECO:0000313" key="6">
    <source>
        <dbReference type="EMBL" id="GIH02138.1"/>
    </source>
</evidence>
<dbReference type="GO" id="GO:0008740">
    <property type="term" value="F:L-rhamnose isomerase activity"/>
    <property type="evidence" value="ECO:0007669"/>
    <property type="project" value="TreeGrafter"/>
</dbReference>
<comment type="caution">
    <text evidence="6">The sequence shown here is derived from an EMBL/GenBank/DDBJ whole genome shotgun (WGS) entry which is preliminary data.</text>
</comment>
<keyword evidence="5" id="KW-0684">Rhamnose metabolism</keyword>
<dbReference type="PANTHER" id="PTHR30268:SF0">
    <property type="entry name" value="L-RHAMNOSE ISOMERASE"/>
    <property type="match status" value="1"/>
</dbReference>
<dbReference type="GO" id="GO:0019324">
    <property type="term" value="P:L-lyxose metabolic process"/>
    <property type="evidence" value="ECO:0007669"/>
    <property type="project" value="TreeGrafter"/>
</dbReference>
<dbReference type="GO" id="GO:0019301">
    <property type="term" value="P:rhamnose catabolic process"/>
    <property type="evidence" value="ECO:0007669"/>
    <property type="project" value="TreeGrafter"/>
</dbReference>
<dbReference type="InterPro" id="IPR009308">
    <property type="entry name" value="Rhamnose_isomerase"/>
</dbReference>
<dbReference type="InterPro" id="IPR050337">
    <property type="entry name" value="L-rhamnose_isomerase"/>
</dbReference>
<keyword evidence="3" id="KW-0464">Manganese</keyword>
<evidence type="ECO:0000256" key="5">
    <source>
        <dbReference type="ARBA" id="ARBA00023308"/>
    </source>
</evidence>
<dbReference type="InterPro" id="IPR036237">
    <property type="entry name" value="Xyl_isomerase-like_sf"/>
</dbReference>
<proteinExistence type="predicted"/>
<evidence type="ECO:0000256" key="4">
    <source>
        <dbReference type="ARBA" id="ARBA00023235"/>
    </source>
</evidence>
<dbReference type="InterPro" id="IPR013457">
    <property type="entry name" value="Rhamnose_iso-rel"/>
</dbReference>
<accession>A0A8J3Q295</accession>
<reference evidence="6" key="1">
    <citation type="submission" date="2021-01" db="EMBL/GenBank/DDBJ databases">
        <title>Whole genome shotgun sequence of Rhizocola hellebori NBRC 109834.</title>
        <authorList>
            <person name="Komaki H."/>
            <person name="Tamura T."/>
        </authorList>
    </citation>
    <scope>NUCLEOTIDE SEQUENCE</scope>
    <source>
        <strain evidence="6">NBRC 109834</strain>
    </source>
</reference>
<dbReference type="PANTHER" id="PTHR30268">
    <property type="entry name" value="L-RHAMNOSE ISOMERASE"/>
    <property type="match status" value="1"/>
</dbReference>
<dbReference type="RefSeq" id="WP_203906072.1">
    <property type="nucleotide sequence ID" value="NZ_BONY01000001.1"/>
</dbReference>
<name>A0A8J3Q295_9ACTN</name>
<dbReference type="Gene3D" id="3.20.20.150">
    <property type="entry name" value="Divalent-metal-dependent TIM barrel enzymes"/>
    <property type="match status" value="1"/>
</dbReference>
<sequence length="393" mass="43419">MSELAPQTRSRVLSALRGQRIETASWAYGNSGTRFKVFAQQGVPRDPYEKIADAATVHRFTGVAPSVALHIPWDKVADYAQLARAAADAGIQLGTINANVFQDNDFMLGSVTNPDPGVRRKAIGHLLECVDVMDQTGSRDLKLWFSDGTNYPGQDDVRTRQDRLAEALRETYDRLAGDQRMLLEYKLFEPAFYMTDVPDWGTAYLHCTQLGDRAQVVIDTGHHAPGTNIEFIVAMLLRAGRLGGFDFNSRFYADDDLMVGAADPFQLFRIMHEIVLAGALDANAGIAFMLDQCHNIEPKIPAVIRSVMNVQEATAKALLVDHDALRAAQNNGDVLEANAAMMDAYQTDVRPLLRELREEMGLDPDPIAAYKRSGYFEQIRAERAQGQAAGWGA</sequence>
<evidence type="ECO:0000256" key="3">
    <source>
        <dbReference type="ARBA" id="ARBA00023211"/>
    </source>
</evidence>
<keyword evidence="1" id="KW-0963">Cytoplasm</keyword>
<evidence type="ECO:0000313" key="7">
    <source>
        <dbReference type="Proteomes" id="UP000612899"/>
    </source>
</evidence>
<dbReference type="Proteomes" id="UP000612899">
    <property type="component" value="Unassembled WGS sequence"/>
</dbReference>
<dbReference type="NCBIfam" id="TIGR02635">
    <property type="entry name" value="RhaI_grampos"/>
    <property type="match status" value="1"/>
</dbReference>
<evidence type="ECO:0000256" key="1">
    <source>
        <dbReference type="ARBA" id="ARBA00022490"/>
    </source>
</evidence>
<dbReference type="AlphaFoldDB" id="A0A8J3Q295"/>
<dbReference type="EMBL" id="BONY01000001">
    <property type="protein sequence ID" value="GIH02138.1"/>
    <property type="molecule type" value="Genomic_DNA"/>
</dbReference>
<dbReference type="Pfam" id="PF06134">
    <property type="entry name" value="RhaA"/>
    <property type="match status" value="1"/>
</dbReference>